<dbReference type="AlphaFoldDB" id="A0A1J4KMN8"/>
<dbReference type="Proteomes" id="UP000179807">
    <property type="component" value="Unassembled WGS sequence"/>
</dbReference>
<dbReference type="RefSeq" id="XP_068365711.1">
    <property type="nucleotide sequence ID" value="XM_068491390.1"/>
</dbReference>
<keyword evidence="2" id="KW-1185">Reference proteome</keyword>
<sequence>MRFNISYQPNPYTIHYQDIPNSFSSIVFCLICFNTSLENNYTNVSTSTTEIGNIETFLVNDTFYPFTAIGSRYSYIHPQKYVSNQTNCIRVPVSSYQTGNIVVDVNISSLGDPWIAFLTNNGIVRGPKEGTVATQTPPETLDVHRITPVKALIQNITSRWNANQISPGLIETMIPDLLSRRTNCIDDQTVFQMNQTIYQNLGPDPRAPLDGTRNQGLFPKCSSPGCVDDRFFAKNDLVYDYLHDQIFRAKIMLQLAEEVVNSVSEASC</sequence>
<name>A0A1J4KMN8_9EUKA</name>
<protein>
    <submittedName>
        <fullName evidence="1">Uncharacterized protein</fullName>
    </submittedName>
</protein>
<organism evidence="1 2">
    <name type="scientific">Tritrichomonas foetus</name>
    <dbReference type="NCBI Taxonomy" id="1144522"/>
    <lineage>
        <taxon>Eukaryota</taxon>
        <taxon>Metamonada</taxon>
        <taxon>Parabasalia</taxon>
        <taxon>Tritrichomonadida</taxon>
        <taxon>Tritrichomonadidae</taxon>
        <taxon>Tritrichomonas</taxon>
    </lineage>
</organism>
<dbReference type="VEuPathDB" id="TrichDB:TRFO_03580"/>
<evidence type="ECO:0000313" key="2">
    <source>
        <dbReference type="Proteomes" id="UP000179807"/>
    </source>
</evidence>
<dbReference type="GeneID" id="94826094"/>
<comment type="caution">
    <text evidence="1">The sequence shown here is derived from an EMBL/GenBank/DDBJ whole genome shotgun (WGS) entry which is preliminary data.</text>
</comment>
<reference evidence="1" key="1">
    <citation type="submission" date="2016-10" db="EMBL/GenBank/DDBJ databases">
        <authorList>
            <person name="Benchimol M."/>
            <person name="Almeida L.G."/>
            <person name="Vasconcelos A.T."/>
            <person name="Perreira-Neves A."/>
            <person name="Rosa I.A."/>
            <person name="Tasca T."/>
            <person name="Bogo M.R."/>
            <person name="de Souza W."/>
        </authorList>
    </citation>
    <scope>NUCLEOTIDE SEQUENCE [LARGE SCALE GENOMIC DNA]</scope>
    <source>
        <strain evidence="1">K</strain>
    </source>
</reference>
<evidence type="ECO:0000313" key="1">
    <source>
        <dbReference type="EMBL" id="OHT12575.1"/>
    </source>
</evidence>
<gene>
    <name evidence="1" type="ORF">TRFO_03580</name>
</gene>
<accession>A0A1J4KMN8</accession>
<proteinExistence type="predicted"/>
<dbReference type="EMBL" id="MLAK01000560">
    <property type="protein sequence ID" value="OHT12575.1"/>
    <property type="molecule type" value="Genomic_DNA"/>
</dbReference>